<dbReference type="EMBL" id="CP131061">
    <property type="protein sequence ID" value="WNY27143.1"/>
    <property type="molecule type" value="Genomic_DNA"/>
</dbReference>
<proteinExistence type="predicted"/>
<dbReference type="AlphaFoldDB" id="A0AA97A6A0"/>
<evidence type="ECO:0000313" key="1">
    <source>
        <dbReference type="EMBL" id="WNY27143.1"/>
    </source>
</evidence>
<protein>
    <submittedName>
        <fullName evidence="1">Uncharacterized protein</fullName>
    </submittedName>
</protein>
<dbReference type="RefSeq" id="WP_338097123.1">
    <property type="nucleotide sequence ID" value="NZ_CP131061.1"/>
</dbReference>
<gene>
    <name evidence="1" type="ORF">MsAm2_09340</name>
</gene>
<sequence length="88" mass="9623">MKTRKFAFLAVLALLLLAALSIPIFASDVYGCGEKNKQTYAAASYSLENNTVANATEYSYYVTDCSFDLNEGDSSSNDSTFEEAGFEF</sequence>
<organism evidence="1 2">
    <name type="scientific">Methanolapillus ohkumae</name>
    <dbReference type="NCBI Taxonomy" id="3028298"/>
    <lineage>
        <taxon>Archaea</taxon>
        <taxon>Methanobacteriati</taxon>
        <taxon>Methanobacteriota</taxon>
        <taxon>Stenosarchaea group</taxon>
        <taxon>Methanomicrobia</taxon>
        <taxon>Methanosarcinales</taxon>
        <taxon>Methanosarcinaceae</taxon>
        <taxon>Methanolapillus</taxon>
    </lineage>
</organism>
<evidence type="ECO:0000313" key="2">
    <source>
        <dbReference type="Proteomes" id="UP001304970"/>
    </source>
</evidence>
<dbReference type="Proteomes" id="UP001304970">
    <property type="component" value="Chromosome"/>
</dbReference>
<accession>A0AA97A6A0</accession>
<keyword evidence="2" id="KW-1185">Reference proteome</keyword>
<dbReference type="GeneID" id="89228353"/>
<reference evidence="1 2" key="1">
    <citation type="submission" date="2023-07" db="EMBL/GenBank/DDBJ databases">
        <title>Closed genome sequence of Methanosarcinaceae archaeon Am2.</title>
        <authorList>
            <person name="Poehlein A."/>
            <person name="Protasov E."/>
            <person name="Platt K."/>
            <person name="Reeh H."/>
            <person name="Daniel R."/>
            <person name="Brune A."/>
        </authorList>
    </citation>
    <scope>NUCLEOTIDE SEQUENCE [LARGE SCALE GENOMIC DNA]</scope>
    <source>
        <strain evidence="1 2">Am2</strain>
    </source>
</reference>
<name>A0AA97A6A0_9EURY</name>